<gene>
    <name evidence="2" type="ORF">AMATHDRAFT_150027</name>
</gene>
<evidence type="ECO:0000256" key="1">
    <source>
        <dbReference type="SAM" id="SignalP"/>
    </source>
</evidence>
<keyword evidence="1" id="KW-0732">Signal</keyword>
<organism evidence="2 3">
    <name type="scientific">Amanita thiersii Skay4041</name>
    <dbReference type="NCBI Taxonomy" id="703135"/>
    <lineage>
        <taxon>Eukaryota</taxon>
        <taxon>Fungi</taxon>
        <taxon>Dikarya</taxon>
        <taxon>Basidiomycota</taxon>
        <taxon>Agaricomycotina</taxon>
        <taxon>Agaricomycetes</taxon>
        <taxon>Agaricomycetidae</taxon>
        <taxon>Agaricales</taxon>
        <taxon>Pluteineae</taxon>
        <taxon>Amanitaceae</taxon>
        <taxon>Amanita</taxon>
    </lineage>
</organism>
<protein>
    <submittedName>
        <fullName evidence="2">Uncharacterized protein</fullName>
    </submittedName>
</protein>
<dbReference type="Proteomes" id="UP000242287">
    <property type="component" value="Unassembled WGS sequence"/>
</dbReference>
<evidence type="ECO:0000313" key="2">
    <source>
        <dbReference type="EMBL" id="PFH48357.1"/>
    </source>
</evidence>
<reference evidence="2 3" key="1">
    <citation type="submission" date="2014-02" db="EMBL/GenBank/DDBJ databases">
        <title>Transposable element dynamics among asymbiotic and ectomycorrhizal Amanita fungi.</title>
        <authorList>
            <consortium name="DOE Joint Genome Institute"/>
            <person name="Hess J."/>
            <person name="Skrede I."/>
            <person name="Wolfe B."/>
            <person name="LaButti K."/>
            <person name="Ohm R.A."/>
            <person name="Grigoriev I.V."/>
            <person name="Pringle A."/>
        </authorList>
    </citation>
    <scope>NUCLEOTIDE SEQUENCE [LARGE SCALE GENOMIC DNA]</scope>
    <source>
        <strain evidence="2 3">SKay4041</strain>
    </source>
</reference>
<keyword evidence="3" id="KW-1185">Reference proteome</keyword>
<feature type="chain" id="PRO_5012270359" evidence="1">
    <location>
        <begin position="20"/>
        <end position="388"/>
    </location>
</feature>
<dbReference type="STRING" id="703135.A0A2A9NJE0"/>
<dbReference type="AlphaFoldDB" id="A0A2A9NJE0"/>
<accession>A0A2A9NJE0</accession>
<dbReference type="OrthoDB" id="5803672at2759"/>
<sequence length="388" mass="43113">MPSLKQLLLLLSTSWLSNCFSNSTPPDPNTLPSAGPTCFDTAKTLDEYTFCNWKHVVLPEAWTSQSYAAAQPTPDQREAWSIAVASLLNTDKNCTSIVLPHALKDIYHIVELTEPSNQSFCIFSEIYRGNNGTDHNYKKGWGLLVVPSTREAVSRFVHLSAPFPQASINSTEQATAVFKGIGAKSLYISGRNHRTFMQPSTCIMSTSNTTYYKTDAAHDNNELFLDTSIQIMNWQKVNGGCAAASCAYIEVLGKAESSCKDDEVFISAGIDNGSGWYTRHQDYPGRRIRDNLAKKYPKWKFSLPSDSTCDFVGTKDIIGRMLNGVNVSRVCTQDASPGNTKGEFVQLEESPTMRQSKYHQVWIDVLRESFTPVCADGMDVDEINMCIE</sequence>
<evidence type="ECO:0000313" key="3">
    <source>
        <dbReference type="Proteomes" id="UP000242287"/>
    </source>
</evidence>
<dbReference type="EMBL" id="KZ302065">
    <property type="protein sequence ID" value="PFH48357.1"/>
    <property type="molecule type" value="Genomic_DNA"/>
</dbReference>
<name>A0A2A9NJE0_9AGAR</name>
<feature type="signal peptide" evidence="1">
    <location>
        <begin position="1"/>
        <end position="19"/>
    </location>
</feature>
<proteinExistence type="predicted"/>